<evidence type="ECO:0000313" key="1">
    <source>
        <dbReference type="EMBL" id="KAG0422041.1"/>
    </source>
</evidence>
<comment type="caution">
    <text evidence="1">The sequence shown here is derived from an EMBL/GenBank/DDBJ whole genome shotgun (WGS) entry which is preliminary data.</text>
</comment>
<proteinExistence type="predicted"/>
<protein>
    <submittedName>
        <fullName evidence="1">Uncharacterized protein</fullName>
    </submittedName>
</protein>
<name>A0AC60PMK2_IXOPE</name>
<reference evidence="1 2" key="1">
    <citation type="journal article" date="2020" name="Cell">
        <title>Large-Scale Comparative Analyses of Tick Genomes Elucidate Their Genetic Diversity and Vector Capacities.</title>
        <authorList>
            <consortium name="Tick Genome and Microbiome Consortium (TIGMIC)"/>
            <person name="Jia N."/>
            <person name="Wang J."/>
            <person name="Shi W."/>
            <person name="Du L."/>
            <person name="Sun Y."/>
            <person name="Zhan W."/>
            <person name="Jiang J.F."/>
            <person name="Wang Q."/>
            <person name="Zhang B."/>
            <person name="Ji P."/>
            <person name="Bell-Sakyi L."/>
            <person name="Cui X.M."/>
            <person name="Yuan T.T."/>
            <person name="Jiang B.G."/>
            <person name="Yang W.F."/>
            <person name="Lam T.T."/>
            <person name="Chang Q.C."/>
            <person name="Ding S.J."/>
            <person name="Wang X.J."/>
            <person name="Zhu J.G."/>
            <person name="Ruan X.D."/>
            <person name="Zhao L."/>
            <person name="Wei J.T."/>
            <person name="Ye R.Z."/>
            <person name="Que T.C."/>
            <person name="Du C.H."/>
            <person name="Zhou Y.H."/>
            <person name="Cheng J.X."/>
            <person name="Dai P.F."/>
            <person name="Guo W.B."/>
            <person name="Han X.H."/>
            <person name="Huang E.J."/>
            <person name="Li L.F."/>
            <person name="Wei W."/>
            <person name="Gao Y.C."/>
            <person name="Liu J.Z."/>
            <person name="Shao H.Z."/>
            <person name="Wang X."/>
            <person name="Wang C.C."/>
            <person name="Yang T.C."/>
            <person name="Huo Q.B."/>
            <person name="Li W."/>
            <person name="Chen H.Y."/>
            <person name="Chen S.E."/>
            <person name="Zhou L.G."/>
            <person name="Ni X.B."/>
            <person name="Tian J.H."/>
            <person name="Sheng Y."/>
            <person name="Liu T."/>
            <person name="Pan Y.S."/>
            <person name="Xia L.Y."/>
            <person name="Li J."/>
            <person name="Zhao F."/>
            <person name="Cao W.C."/>
        </authorList>
    </citation>
    <scope>NUCLEOTIDE SEQUENCE [LARGE SCALE GENOMIC DNA]</scope>
    <source>
        <strain evidence="1">Iper-2018</strain>
    </source>
</reference>
<accession>A0AC60PMK2</accession>
<organism evidence="1 2">
    <name type="scientific">Ixodes persulcatus</name>
    <name type="common">Taiga tick</name>
    <dbReference type="NCBI Taxonomy" id="34615"/>
    <lineage>
        <taxon>Eukaryota</taxon>
        <taxon>Metazoa</taxon>
        <taxon>Ecdysozoa</taxon>
        <taxon>Arthropoda</taxon>
        <taxon>Chelicerata</taxon>
        <taxon>Arachnida</taxon>
        <taxon>Acari</taxon>
        <taxon>Parasitiformes</taxon>
        <taxon>Ixodida</taxon>
        <taxon>Ixodoidea</taxon>
        <taxon>Ixodidae</taxon>
        <taxon>Ixodinae</taxon>
        <taxon>Ixodes</taxon>
    </lineage>
</organism>
<evidence type="ECO:0000313" key="2">
    <source>
        <dbReference type="Proteomes" id="UP000805193"/>
    </source>
</evidence>
<sequence length="79" mass="8821">MKEKDAVGTSYRLGQLWRRATLAQRTANEAAEVFVHMLENDGKLKNNQLKSSLKGSPMRTSPMAASPTTSSEIWSLQLR</sequence>
<gene>
    <name evidence="1" type="ORF">HPB47_002113</name>
</gene>
<keyword evidence="2" id="KW-1185">Reference proteome</keyword>
<dbReference type="Proteomes" id="UP000805193">
    <property type="component" value="Unassembled WGS sequence"/>
</dbReference>
<dbReference type="EMBL" id="JABSTQ010010281">
    <property type="protein sequence ID" value="KAG0422041.1"/>
    <property type="molecule type" value="Genomic_DNA"/>
</dbReference>